<evidence type="ECO:0000256" key="3">
    <source>
        <dbReference type="ARBA" id="ARBA00023163"/>
    </source>
</evidence>
<dbReference type="RefSeq" id="WP_048721976.1">
    <property type="nucleotide sequence ID" value="NZ_CABGUH010000008.1"/>
</dbReference>
<organism evidence="7 8">
    <name type="scientific">Enterococcus avium</name>
    <name type="common">Streptococcus avium</name>
    <dbReference type="NCBI Taxonomy" id="33945"/>
    <lineage>
        <taxon>Bacteria</taxon>
        <taxon>Bacillati</taxon>
        <taxon>Bacillota</taxon>
        <taxon>Bacilli</taxon>
        <taxon>Lactobacillales</taxon>
        <taxon>Enterococcaceae</taxon>
        <taxon>Enterococcus</taxon>
    </lineage>
</organism>
<gene>
    <name evidence="7" type="ORF">AUF17_02020</name>
    <name evidence="6" type="ORF">P7D43_20810</name>
</gene>
<comment type="caution">
    <text evidence="7">The sequence shown here is derived from an EMBL/GenBank/DDBJ whole genome shotgun (WGS) entry which is preliminary data.</text>
</comment>
<feature type="domain" description="OmpR/PhoB-type" evidence="5">
    <location>
        <begin position="141"/>
        <end position="245"/>
    </location>
</feature>
<keyword evidence="2 4" id="KW-0238">DNA-binding</keyword>
<sequence length="266" mass="30565">MNQVLILTRNVLAEQEIQQKLQSLNYEVYCSSKVFDTCRQNLEVREFFKLFQYVILSETICEMEVMELIPILKNHSAQVIRKVETNVTEADQRCLENEQLNAIISSSDSVDELRECLYNLRNSDERTEISHRNNNVVQLSGKVSLIGSNYLQGSGKYNEINRRIIETLHRLSQTESKILSILIEAGNQVVTREEICHKVWNEDVTKSHLASLSSTVTRIKTKFEQGNLEKIAIHTLWGKGYRINQNLLNHLQGEELLKSIVSVSNG</sequence>
<dbReference type="Proteomes" id="UP001260773">
    <property type="component" value="Unassembled WGS sequence"/>
</dbReference>
<dbReference type="GO" id="GO:0003677">
    <property type="term" value="F:DNA binding"/>
    <property type="evidence" value="ECO:0007669"/>
    <property type="project" value="UniProtKB-UniRule"/>
</dbReference>
<dbReference type="Proteomes" id="UP000316316">
    <property type="component" value="Unassembled WGS sequence"/>
</dbReference>
<reference evidence="7 8" key="1">
    <citation type="submission" date="2017-10" db="EMBL/GenBank/DDBJ databases">
        <title>FDA dAtabase for Regulatory Grade micrObial Sequences (FDA-ARGOS): Supporting development and validation of Infectious Disease Dx tests.</title>
        <authorList>
            <person name="Campos J."/>
            <person name="Goldberg B."/>
            <person name="Tallon L.J."/>
            <person name="Sadzewicz L."/>
            <person name="Sengamalay N."/>
            <person name="Ott S."/>
            <person name="Godinez A."/>
            <person name="Nagaraj S."/>
            <person name="Vyas G."/>
            <person name="Aluvathingal J."/>
            <person name="Nadendla S."/>
            <person name="Geyer C."/>
            <person name="Nandy P."/>
            <person name="Hobson J."/>
            <person name="Sichtig H."/>
        </authorList>
    </citation>
    <scope>NUCLEOTIDE SEQUENCE [LARGE SCALE GENOMIC DNA]</scope>
    <source>
        <strain evidence="7 8">FDAARGOS_185</strain>
    </source>
</reference>
<name>A0A553S7E7_ENTAV</name>
<dbReference type="Gene3D" id="1.10.10.10">
    <property type="entry name" value="Winged helix-like DNA-binding domain superfamily/Winged helix DNA-binding domain"/>
    <property type="match status" value="1"/>
</dbReference>
<dbReference type="InterPro" id="IPR001867">
    <property type="entry name" value="OmpR/PhoB-type_DNA-bd"/>
</dbReference>
<dbReference type="AlphaFoldDB" id="A0A553S7E7"/>
<dbReference type="Pfam" id="PF00486">
    <property type="entry name" value="Trans_reg_C"/>
    <property type="match status" value="1"/>
</dbReference>
<dbReference type="InterPro" id="IPR036388">
    <property type="entry name" value="WH-like_DNA-bd_sf"/>
</dbReference>
<dbReference type="GO" id="GO:0006355">
    <property type="term" value="P:regulation of DNA-templated transcription"/>
    <property type="evidence" value="ECO:0007669"/>
    <property type="project" value="InterPro"/>
</dbReference>
<dbReference type="EMBL" id="JARPWH010000137">
    <property type="protein sequence ID" value="MDT2404815.1"/>
    <property type="molecule type" value="Genomic_DNA"/>
</dbReference>
<dbReference type="PROSITE" id="PS51755">
    <property type="entry name" value="OMPR_PHOB"/>
    <property type="match status" value="1"/>
</dbReference>
<accession>A0A553S7E7</accession>
<dbReference type="SUPFAM" id="SSF46894">
    <property type="entry name" value="C-terminal effector domain of the bipartite response regulators"/>
    <property type="match status" value="1"/>
</dbReference>
<evidence type="ECO:0000313" key="8">
    <source>
        <dbReference type="Proteomes" id="UP000316316"/>
    </source>
</evidence>
<evidence type="ECO:0000256" key="2">
    <source>
        <dbReference type="ARBA" id="ARBA00023125"/>
    </source>
</evidence>
<dbReference type="CDD" id="cd00383">
    <property type="entry name" value="trans_reg_C"/>
    <property type="match status" value="1"/>
</dbReference>
<evidence type="ECO:0000256" key="1">
    <source>
        <dbReference type="ARBA" id="ARBA00023015"/>
    </source>
</evidence>
<evidence type="ECO:0000313" key="6">
    <source>
        <dbReference type="EMBL" id="MDT2404815.1"/>
    </source>
</evidence>
<keyword evidence="3" id="KW-0804">Transcription</keyword>
<dbReference type="InterPro" id="IPR016032">
    <property type="entry name" value="Sig_transdc_resp-reg_C-effctor"/>
</dbReference>
<feature type="DNA-binding region" description="OmpR/PhoB-type" evidence="4">
    <location>
        <begin position="141"/>
        <end position="245"/>
    </location>
</feature>
<protein>
    <submittedName>
        <fullName evidence="7">Helix-turn-helix domain-containing protein</fullName>
    </submittedName>
</protein>
<evidence type="ECO:0000256" key="4">
    <source>
        <dbReference type="PROSITE-ProRule" id="PRU01091"/>
    </source>
</evidence>
<proteinExistence type="predicted"/>
<evidence type="ECO:0000313" key="7">
    <source>
        <dbReference type="EMBL" id="TRZ32924.1"/>
    </source>
</evidence>
<evidence type="ECO:0000259" key="5">
    <source>
        <dbReference type="PROSITE" id="PS51755"/>
    </source>
</evidence>
<reference evidence="6" key="2">
    <citation type="submission" date="2023-03" db="EMBL/GenBank/DDBJ databases">
        <authorList>
            <person name="Shen W."/>
            <person name="Cai J."/>
        </authorList>
    </citation>
    <scope>NUCLEOTIDE SEQUENCE</scope>
    <source>
        <strain evidence="6">P33-2</strain>
    </source>
</reference>
<dbReference type="SMART" id="SM00862">
    <property type="entry name" value="Trans_reg_C"/>
    <property type="match status" value="1"/>
</dbReference>
<keyword evidence="1" id="KW-0805">Transcription regulation</keyword>
<dbReference type="EMBL" id="PDXQ01000001">
    <property type="protein sequence ID" value="TRZ32924.1"/>
    <property type="molecule type" value="Genomic_DNA"/>
</dbReference>
<dbReference type="GO" id="GO:0000160">
    <property type="term" value="P:phosphorelay signal transduction system"/>
    <property type="evidence" value="ECO:0007669"/>
    <property type="project" value="InterPro"/>
</dbReference>
<dbReference type="GeneID" id="69569074"/>